<dbReference type="SMART" id="SM00052">
    <property type="entry name" value="EAL"/>
    <property type="match status" value="1"/>
</dbReference>
<dbReference type="NCBIfam" id="TIGR00254">
    <property type="entry name" value="GGDEF"/>
    <property type="match status" value="1"/>
</dbReference>
<evidence type="ECO:0000256" key="1">
    <source>
        <dbReference type="SAM" id="Phobius"/>
    </source>
</evidence>
<dbReference type="PROSITE" id="PS50883">
    <property type="entry name" value="EAL"/>
    <property type="match status" value="1"/>
</dbReference>
<dbReference type="InterPro" id="IPR043128">
    <property type="entry name" value="Rev_trsase/Diguanyl_cyclase"/>
</dbReference>
<dbReference type="PANTHER" id="PTHR44757">
    <property type="entry name" value="DIGUANYLATE CYCLASE DGCP"/>
    <property type="match status" value="1"/>
</dbReference>
<dbReference type="InterPro" id="IPR035919">
    <property type="entry name" value="EAL_sf"/>
</dbReference>
<organism evidence="4 5">
    <name type="scientific">Muricoccus nepalensis</name>
    <dbReference type="NCBI Taxonomy" id="1854500"/>
    <lineage>
        <taxon>Bacteria</taxon>
        <taxon>Pseudomonadati</taxon>
        <taxon>Pseudomonadota</taxon>
        <taxon>Alphaproteobacteria</taxon>
        <taxon>Acetobacterales</taxon>
        <taxon>Roseomonadaceae</taxon>
        <taxon>Muricoccus</taxon>
    </lineage>
</organism>
<dbReference type="InterPro" id="IPR052155">
    <property type="entry name" value="Biofilm_reg_signaling"/>
</dbReference>
<dbReference type="PROSITE" id="PS50887">
    <property type="entry name" value="GGDEF"/>
    <property type="match status" value="1"/>
</dbReference>
<dbReference type="Gene3D" id="3.30.70.270">
    <property type="match status" value="1"/>
</dbReference>
<dbReference type="SMART" id="SM00267">
    <property type="entry name" value="GGDEF"/>
    <property type="match status" value="1"/>
</dbReference>
<dbReference type="SUPFAM" id="SSF55785">
    <property type="entry name" value="PYP-like sensor domain (PAS domain)"/>
    <property type="match status" value="1"/>
</dbReference>
<keyword evidence="1" id="KW-0812">Transmembrane</keyword>
<dbReference type="InterPro" id="IPR035965">
    <property type="entry name" value="PAS-like_dom_sf"/>
</dbReference>
<name>A0A502G114_9PROT</name>
<keyword evidence="1" id="KW-1133">Transmembrane helix</keyword>
<dbReference type="Pfam" id="PF00990">
    <property type="entry name" value="GGDEF"/>
    <property type="match status" value="1"/>
</dbReference>
<feature type="transmembrane region" description="Helical" evidence="1">
    <location>
        <begin position="20"/>
        <end position="41"/>
    </location>
</feature>
<dbReference type="RefSeq" id="WP_161993600.1">
    <property type="nucleotide sequence ID" value="NZ_RCZP01000013.1"/>
</dbReference>
<dbReference type="InterPro" id="IPR000160">
    <property type="entry name" value="GGDEF_dom"/>
</dbReference>
<reference evidence="4 5" key="1">
    <citation type="journal article" date="2019" name="Environ. Microbiol.">
        <title>Species interactions and distinct microbial communities in high Arctic permafrost affected cryosols are associated with the CH4 and CO2 gas fluxes.</title>
        <authorList>
            <person name="Altshuler I."/>
            <person name="Hamel J."/>
            <person name="Turney S."/>
            <person name="Magnuson E."/>
            <person name="Levesque R."/>
            <person name="Greer C."/>
            <person name="Whyte L.G."/>
        </authorList>
    </citation>
    <scope>NUCLEOTIDE SEQUENCE [LARGE SCALE GENOMIC DNA]</scope>
    <source>
        <strain evidence="4 5">S9.3B</strain>
    </source>
</reference>
<keyword evidence="1" id="KW-0472">Membrane</keyword>
<feature type="domain" description="EAL" evidence="2">
    <location>
        <begin position="525"/>
        <end position="775"/>
    </location>
</feature>
<dbReference type="PANTHER" id="PTHR44757:SF2">
    <property type="entry name" value="BIOFILM ARCHITECTURE MAINTENANCE PROTEIN MBAA"/>
    <property type="match status" value="1"/>
</dbReference>
<dbReference type="Gene3D" id="3.20.20.450">
    <property type="entry name" value="EAL domain"/>
    <property type="match status" value="1"/>
</dbReference>
<dbReference type="InterPro" id="IPR029787">
    <property type="entry name" value="Nucleotide_cyclase"/>
</dbReference>
<sequence length="780" mass="84821">MPRRAPRRAARPARGRAAPWIAGVIFALFLLAAGGATDIMLRRNDAIEQLATYNVSFIATQASAEMERLHVRVLGLMAGAEGVGEDDVRLHFDIVVNRINIIGQGDSRRILFAQPGAQRLLHRLNAFAGEGEALVADLGDPAKLDRLARLIASFEEDLAELVSIGKMKGGERIAETQDQLRRLQTGALALFGFLAGCGAALTALLWWAQRSNALLAERERDLDVQNGRFDAALNNMGQALCMVDDAGRLIVCNQRFRDMFGLGGDLAPAGTPMAALLRTARRGGRFPPGLIARIREGQNEILSRAARGSFVVEEPGAVALSVTHESLPEGGWLATYEDITESRRAEARFAHLAMHDSLTGLPNRLSLRERLDRALAAQRRRGDPFAVFCLDLDHFKDVNDTLGHPVGDALLREVSSRILSCLREGDLVARLGGDEFAILQFGVGDRDEAVSLASRVIEAVCAPYLLEGHRVIIGTSAGIAVAPDDGLDADSLMKSADLALYKAKGEGRGTFRFFEAALGNQVRMQRAIELDLREAIGKGELEVYYQPQLELATNAIRGCEALLRWRHPRLGFVSPAQFIPVAEKIGLIARLGEWVLREACRAAADWPVSVRVAVNLSPAQFRTSDVVQVVGDVLAATGLPARRLELEITESVLLQDSPQVIAALHALRGMGVGISLDDFGTGYSSPSYLLRFPFDKVKIDKCFVSADGMDARAISVVRSISRLAAELGITTTAEGVETAEQMERMRDAHCTDIQGFLISPPRPLRELRRFLGMDLEAEAA</sequence>
<dbReference type="GO" id="GO:0003824">
    <property type="term" value="F:catalytic activity"/>
    <property type="evidence" value="ECO:0007669"/>
    <property type="project" value="UniProtKB-ARBA"/>
</dbReference>
<comment type="caution">
    <text evidence="4">The sequence shown here is derived from an EMBL/GenBank/DDBJ whole genome shotgun (WGS) entry which is preliminary data.</text>
</comment>
<accession>A0A502G114</accession>
<feature type="transmembrane region" description="Helical" evidence="1">
    <location>
        <begin position="187"/>
        <end position="208"/>
    </location>
</feature>
<dbReference type="AlphaFoldDB" id="A0A502G114"/>
<dbReference type="Pfam" id="PF00563">
    <property type="entry name" value="EAL"/>
    <property type="match status" value="1"/>
</dbReference>
<keyword evidence="5" id="KW-1185">Reference proteome</keyword>
<dbReference type="Pfam" id="PF12860">
    <property type="entry name" value="PAS_7"/>
    <property type="match status" value="1"/>
</dbReference>
<dbReference type="CDD" id="cd01948">
    <property type="entry name" value="EAL"/>
    <property type="match status" value="1"/>
</dbReference>
<evidence type="ECO:0000259" key="3">
    <source>
        <dbReference type="PROSITE" id="PS50887"/>
    </source>
</evidence>
<dbReference type="SUPFAM" id="SSF55073">
    <property type="entry name" value="Nucleotide cyclase"/>
    <property type="match status" value="1"/>
</dbReference>
<dbReference type="Gene3D" id="3.30.450.20">
    <property type="entry name" value="PAS domain"/>
    <property type="match status" value="1"/>
</dbReference>
<gene>
    <name evidence="4" type="ORF">EAH89_14540</name>
</gene>
<dbReference type="CDD" id="cd01949">
    <property type="entry name" value="GGDEF"/>
    <property type="match status" value="1"/>
</dbReference>
<evidence type="ECO:0000313" key="4">
    <source>
        <dbReference type="EMBL" id="TPG55469.1"/>
    </source>
</evidence>
<dbReference type="InterPro" id="IPR001633">
    <property type="entry name" value="EAL_dom"/>
</dbReference>
<feature type="domain" description="GGDEF" evidence="3">
    <location>
        <begin position="383"/>
        <end position="516"/>
    </location>
</feature>
<proteinExistence type="predicted"/>
<dbReference type="SUPFAM" id="SSF141868">
    <property type="entry name" value="EAL domain-like"/>
    <property type="match status" value="1"/>
</dbReference>
<protein>
    <submittedName>
        <fullName evidence="4">EAL domain-containing protein</fullName>
    </submittedName>
</protein>
<dbReference type="FunFam" id="3.30.70.270:FF:000001">
    <property type="entry name" value="Diguanylate cyclase domain protein"/>
    <property type="match status" value="1"/>
</dbReference>
<dbReference type="Proteomes" id="UP000317078">
    <property type="component" value="Unassembled WGS sequence"/>
</dbReference>
<dbReference type="EMBL" id="RCZP01000013">
    <property type="protein sequence ID" value="TPG55469.1"/>
    <property type="molecule type" value="Genomic_DNA"/>
</dbReference>
<evidence type="ECO:0000313" key="5">
    <source>
        <dbReference type="Proteomes" id="UP000317078"/>
    </source>
</evidence>
<evidence type="ECO:0000259" key="2">
    <source>
        <dbReference type="PROSITE" id="PS50883"/>
    </source>
</evidence>